<sequence>MLSRSHLQIEVRSLEPGVCQLILVGDLDFDTAGQLPVSAAPLLAAGVTRLDVDLSKLEFIDSSGLGALIRVRKDARRHDAGMRLVAMTPRVRRLLRVTCLDTVFDLGPDL</sequence>
<dbReference type="CDD" id="cd07043">
    <property type="entry name" value="STAS_anti-anti-sigma_factors"/>
    <property type="match status" value="1"/>
</dbReference>
<protein>
    <recommendedName>
        <fullName evidence="2">Anti-sigma factor antagonist</fullName>
    </recommendedName>
</protein>
<dbReference type="RefSeq" id="WP_181611588.1">
    <property type="nucleotide sequence ID" value="NZ_BAABAM010000003.1"/>
</dbReference>
<evidence type="ECO:0000313" key="5">
    <source>
        <dbReference type="Proteomes" id="UP000530928"/>
    </source>
</evidence>
<dbReference type="EMBL" id="JACDUR010000004">
    <property type="protein sequence ID" value="MBA2892872.1"/>
    <property type="molecule type" value="Genomic_DNA"/>
</dbReference>
<comment type="caution">
    <text evidence="4">The sequence shown here is derived from an EMBL/GenBank/DDBJ whole genome shotgun (WGS) entry which is preliminary data.</text>
</comment>
<dbReference type="PROSITE" id="PS50801">
    <property type="entry name" value="STAS"/>
    <property type="match status" value="1"/>
</dbReference>
<evidence type="ECO:0000256" key="2">
    <source>
        <dbReference type="RuleBase" id="RU003749"/>
    </source>
</evidence>
<dbReference type="PANTHER" id="PTHR33495">
    <property type="entry name" value="ANTI-SIGMA FACTOR ANTAGONIST TM_1081-RELATED-RELATED"/>
    <property type="match status" value="1"/>
</dbReference>
<name>A0A7W0CKH3_9ACTN</name>
<dbReference type="Proteomes" id="UP000530928">
    <property type="component" value="Unassembled WGS sequence"/>
</dbReference>
<dbReference type="AlphaFoldDB" id="A0A7W0CKH3"/>
<dbReference type="InterPro" id="IPR002645">
    <property type="entry name" value="STAS_dom"/>
</dbReference>
<dbReference type="PANTHER" id="PTHR33495:SF2">
    <property type="entry name" value="ANTI-SIGMA FACTOR ANTAGONIST TM_1081-RELATED"/>
    <property type="match status" value="1"/>
</dbReference>
<gene>
    <name evidence="4" type="ORF">HNR30_004226</name>
</gene>
<keyword evidence="5" id="KW-1185">Reference proteome</keyword>
<evidence type="ECO:0000313" key="4">
    <source>
        <dbReference type="EMBL" id="MBA2892872.1"/>
    </source>
</evidence>
<dbReference type="Pfam" id="PF13466">
    <property type="entry name" value="STAS_2"/>
    <property type="match status" value="1"/>
</dbReference>
<organism evidence="4 5">
    <name type="scientific">Nonomuraea soli</name>
    <dbReference type="NCBI Taxonomy" id="1032476"/>
    <lineage>
        <taxon>Bacteria</taxon>
        <taxon>Bacillati</taxon>
        <taxon>Actinomycetota</taxon>
        <taxon>Actinomycetes</taxon>
        <taxon>Streptosporangiales</taxon>
        <taxon>Streptosporangiaceae</taxon>
        <taxon>Nonomuraea</taxon>
    </lineage>
</organism>
<evidence type="ECO:0000256" key="1">
    <source>
        <dbReference type="ARBA" id="ARBA00009013"/>
    </source>
</evidence>
<comment type="similarity">
    <text evidence="1 2">Belongs to the anti-sigma-factor antagonist family.</text>
</comment>
<accession>A0A7W0CKH3</accession>
<dbReference type="SUPFAM" id="SSF52091">
    <property type="entry name" value="SpoIIaa-like"/>
    <property type="match status" value="1"/>
</dbReference>
<dbReference type="InterPro" id="IPR036513">
    <property type="entry name" value="STAS_dom_sf"/>
</dbReference>
<proteinExistence type="inferred from homology"/>
<dbReference type="Gene3D" id="3.30.750.24">
    <property type="entry name" value="STAS domain"/>
    <property type="match status" value="1"/>
</dbReference>
<dbReference type="NCBIfam" id="TIGR00377">
    <property type="entry name" value="ant_ant_sig"/>
    <property type="match status" value="1"/>
</dbReference>
<reference evidence="4 5" key="1">
    <citation type="submission" date="2020-07" db="EMBL/GenBank/DDBJ databases">
        <title>Genomic Encyclopedia of Type Strains, Phase IV (KMG-IV): sequencing the most valuable type-strain genomes for metagenomic binning, comparative biology and taxonomic classification.</title>
        <authorList>
            <person name="Goeker M."/>
        </authorList>
    </citation>
    <scope>NUCLEOTIDE SEQUENCE [LARGE SCALE GENOMIC DNA]</scope>
    <source>
        <strain evidence="4 5">DSM 45533</strain>
    </source>
</reference>
<evidence type="ECO:0000259" key="3">
    <source>
        <dbReference type="PROSITE" id="PS50801"/>
    </source>
</evidence>
<dbReference type="InterPro" id="IPR003658">
    <property type="entry name" value="Anti-sigma_ant"/>
</dbReference>
<dbReference type="InterPro" id="IPR058548">
    <property type="entry name" value="MlaB-like_STAS"/>
</dbReference>
<feature type="domain" description="STAS" evidence="3">
    <location>
        <begin position="16"/>
        <end position="110"/>
    </location>
</feature>
<dbReference type="GO" id="GO:0043856">
    <property type="term" value="F:anti-sigma factor antagonist activity"/>
    <property type="evidence" value="ECO:0007669"/>
    <property type="project" value="InterPro"/>
</dbReference>